<keyword evidence="14" id="KW-1185">Reference proteome</keyword>
<dbReference type="AlphaFoldDB" id="A0A1A9RVG4"/>
<reference evidence="14" key="1">
    <citation type="submission" date="2016-05" db="EMBL/GenBank/DDBJ databases">
        <title>Draft genome of Corynebacterium afermentans subsp. afermentans LCDC 88199T.</title>
        <authorList>
            <person name="Bernier A.-M."/>
            <person name="Bernard K."/>
        </authorList>
    </citation>
    <scope>NUCLEOTIDE SEQUENCE [LARGE SCALE GENOMIC DNA]</scope>
    <source>
        <strain evidence="14">NML02-A-017</strain>
    </source>
</reference>
<dbReference type="Proteomes" id="UP000077885">
    <property type="component" value="Unassembled WGS sequence"/>
</dbReference>
<evidence type="ECO:0000256" key="5">
    <source>
        <dbReference type="ARBA" id="ARBA00022605"/>
    </source>
</evidence>
<evidence type="ECO:0000256" key="9">
    <source>
        <dbReference type="ARBA" id="ARBA00023239"/>
    </source>
</evidence>
<keyword evidence="7 11" id="KW-0663">Pyridoxal phosphate</keyword>
<dbReference type="FunFam" id="3.40.50.1100:FF:000004">
    <property type="entry name" value="Tryptophan synthase beta chain"/>
    <property type="match status" value="1"/>
</dbReference>
<proteinExistence type="inferred from homology"/>
<evidence type="ECO:0000256" key="3">
    <source>
        <dbReference type="ARBA" id="ARBA00009982"/>
    </source>
</evidence>
<evidence type="ECO:0000256" key="10">
    <source>
        <dbReference type="ARBA" id="ARBA00049047"/>
    </source>
</evidence>
<dbReference type="SUPFAM" id="SSF53686">
    <property type="entry name" value="Tryptophan synthase beta subunit-like PLP-dependent enzymes"/>
    <property type="match status" value="1"/>
</dbReference>
<dbReference type="InterPro" id="IPR006653">
    <property type="entry name" value="Trp_synth_b_CS"/>
</dbReference>
<evidence type="ECO:0000313" key="14">
    <source>
        <dbReference type="Proteomes" id="UP000077885"/>
    </source>
</evidence>
<dbReference type="STRING" id="1795827.A7P95_08150"/>
<sequence length="402" mass="42848">MPQEHLNPLVLPDTQGNFGQHGGRIGHPALAQALAELEAGFHSIIRDADFINEMKRLQATYVGRPSPIYHARTLSRRGAQIFLKREDLNHTGAHKINHCIGEVLLAKKLGKQKVIAETGAGQHGVALATAAALLGLECEIHMGVVDIAKEHPNVSRMKILGAKLVPVSAGAGTLKEAVDSAFAAYLEQIDSSMFAIGSVVGPAPYPEMVAYFQSIVGHEAREQFQREQGGLPDEVIACVGGGSNAIGLFNAFIDDKQVALVGVEPAGEGLDKPGRHAATMSKGQFGNIQGFNCYYLQNEDGTPAAVHSIASGLDYPGVGPQHCHLKDIGRGRYETATDAECLAAFLTLSREEGIIPALESAHAVAYALRRASELDSSKRLLVNLSGRGDKDIDFALEKLGLE</sequence>
<evidence type="ECO:0000256" key="11">
    <source>
        <dbReference type="HAMAP-Rule" id="MF_00133"/>
    </source>
</evidence>
<protein>
    <recommendedName>
        <fullName evidence="11">Tryptophan synthase beta chain</fullName>
        <ecNumber evidence="11">4.2.1.20</ecNumber>
    </recommendedName>
</protein>
<comment type="similarity">
    <text evidence="3 11">Belongs to the TrpB family.</text>
</comment>
<evidence type="ECO:0000256" key="2">
    <source>
        <dbReference type="ARBA" id="ARBA00004733"/>
    </source>
</evidence>
<feature type="modified residue" description="N6-(pyridoxal phosphate)lysine" evidence="11">
    <location>
        <position position="95"/>
    </location>
</feature>
<dbReference type="InterPro" id="IPR001926">
    <property type="entry name" value="TrpB-like_PALP"/>
</dbReference>
<keyword evidence="6 11" id="KW-0822">Tryptophan biosynthesis</keyword>
<dbReference type="Pfam" id="PF00291">
    <property type="entry name" value="PALP"/>
    <property type="match status" value="1"/>
</dbReference>
<organism evidence="13 14">
    <name type="scientific">Eikenella longinqua</name>
    <dbReference type="NCBI Taxonomy" id="1795827"/>
    <lineage>
        <taxon>Bacteria</taxon>
        <taxon>Pseudomonadati</taxon>
        <taxon>Pseudomonadota</taxon>
        <taxon>Betaproteobacteria</taxon>
        <taxon>Neisseriales</taxon>
        <taxon>Neisseriaceae</taxon>
        <taxon>Eikenella</taxon>
    </lineage>
</organism>
<evidence type="ECO:0000256" key="8">
    <source>
        <dbReference type="ARBA" id="ARBA00023141"/>
    </source>
</evidence>
<dbReference type="GO" id="GO:0004834">
    <property type="term" value="F:tryptophan synthase activity"/>
    <property type="evidence" value="ECO:0007669"/>
    <property type="project" value="UniProtKB-UniRule"/>
</dbReference>
<dbReference type="GO" id="GO:0005737">
    <property type="term" value="C:cytoplasm"/>
    <property type="evidence" value="ECO:0007669"/>
    <property type="project" value="TreeGrafter"/>
</dbReference>
<dbReference type="UniPathway" id="UPA00035">
    <property type="reaction ID" value="UER00044"/>
</dbReference>
<dbReference type="InterPro" id="IPR036052">
    <property type="entry name" value="TrpB-like_PALP_sf"/>
</dbReference>
<comment type="cofactor">
    <cofactor evidence="1 11">
        <name>pyridoxal 5'-phosphate</name>
        <dbReference type="ChEBI" id="CHEBI:597326"/>
    </cofactor>
</comment>
<keyword evidence="8 11" id="KW-0057">Aromatic amino acid biosynthesis</keyword>
<comment type="pathway">
    <text evidence="2 11">Amino-acid biosynthesis; L-tryptophan biosynthesis; L-tryptophan from chorismate: step 5/5.</text>
</comment>
<keyword evidence="5 11" id="KW-0028">Amino-acid biosynthesis</keyword>
<gene>
    <name evidence="11" type="primary">trpB</name>
    <name evidence="13" type="ORF">A7P95_08150</name>
</gene>
<evidence type="ECO:0000259" key="12">
    <source>
        <dbReference type="Pfam" id="PF00291"/>
    </source>
</evidence>
<dbReference type="HAMAP" id="MF_00133">
    <property type="entry name" value="Trp_synth_beta"/>
    <property type="match status" value="1"/>
</dbReference>
<accession>A0A1A9RVG4</accession>
<dbReference type="PANTHER" id="PTHR48077">
    <property type="entry name" value="TRYPTOPHAN SYNTHASE-RELATED"/>
    <property type="match status" value="1"/>
</dbReference>
<dbReference type="NCBIfam" id="TIGR00263">
    <property type="entry name" value="trpB"/>
    <property type="match status" value="1"/>
</dbReference>
<dbReference type="PANTHER" id="PTHR48077:SF3">
    <property type="entry name" value="TRYPTOPHAN SYNTHASE"/>
    <property type="match status" value="1"/>
</dbReference>
<evidence type="ECO:0000256" key="7">
    <source>
        <dbReference type="ARBA" id="ARBA00022898"/>
    </source>
</evidence>
<dbReference type="EC" id="4.2.1.20" evidence="11"/>
<evidence type="ECO:0000256" key="1">
    <source>
        <dbReference type="ARBA" id="ARBA00001933"/>
    </source>
</evidence>
<keyword evidence="9 11" id="KW-0456">Lyase</keyword>
<dbReference type="InterPro" id="IPR006654">
    <property type="entry name" value="Trp_synth_beta"/>
</dbReference>
<evidence type="ECO:0000256" key="6">
    <source>
        <dbReference type="ARBA" id="ARBA00022822"/>
    </source>
</evidence>
<comment type="subunit">
    <text evidence="4 11">Tetramer of two alpha and two beta chains.</text>
</comment>
<dbReference type="OrthoDB" id="9766131at2"/>
<evidence type="ECO:0000313" key="13">
    <source>
        <dbReference type="EMBL" id="OAM26724.1"/>
    </source>
</evidence>
<dbReference type="PIRSF" id="PIRSF001413">
    <property type="entry name" value="Trp_syn_beta"/>
    <property type="match status" value="1"/>
</dbReference>
<dbReference type="EMBL" id="LXSL01000028">
    <property type="protein sequence ID" value="OAM26724.1"/>
    <property type="molecule type" value="Genomic_DNA"/>
</dbReference>
<dbReference type="Gene3D" id="3.40.50.1100">
    <property type="match status" value="2"/>
</dbReference>
<feature type="domain" description="Tryptophan synthase beta chain-like PALP" evidence="12">
    <location>
        <begin position="62"/>
        <end position="386"/>
    </location>
</feature>
<dbReference type="InterPro" id="IPR023026">
    <property type="entry name" value="Trp_synth_beta/beta-like"/>
</dbReference>
<comment type="catalytic activity">
    <reaction evidence="10 11">
        <text>(1S,2R)-1-C-(indol-3-yl)glycerol 3-phosphate + L-serine = D-glyceraldehyde 3-phosphate + L-tryptophan + H2O</text>
        <dbReference type="Rhea" id="RHEA:10532"/>
        <dbReference type="ChEBI" id="CHEBI:15377"/>
        <dbReference type="ChEBI" id="CHEBI:33384"/>
        <dbReference type="ChEBI" id="CHEBI:57912"/>
        <dbReference type="ChEBI" id="CHEBI:58866"/>
        <dbReference type="ChEBI" id="CHEBI:59776"/>
        <dbReference type="EC" id="4.2.1.20"/>
    </reaction>
</comment>
<evidence type="ECO:0000256" key="4">
    <source>
        <dbReference type="ARBA" id="ARBA00011270"/>
    </source>
</evidence>
<comment type="caution">
    <text evidence="13">The sequence shown here is derived from an EMBL/GenBank/DDBJ whole genome shotgun (WGS) entry which is preliminary data.</text>
</comment>
<dbReference type="CDD" id="cd06446">
    <property type="entry name" value="Trp-synth_B"/>
    <property type="match status" value="1"/>
</dbReference>
<dbReference type="PROSITE" id="PS00168">
    <property type="entry name" value="TRP_SYNTHASE_BETA"/>
    <property type="match status" value="1"/>
</dbReference>
<dbReference type="RefSeq" id="WP_067593787.1">
    <property type="nucleotide sequence ID" value="NZ_LXSL01000028.1"/>
</dbReference>
<name>A0A1A9RVG4_9NEIS</name>
<comment type="function">
    <text evidence="11">The beta subunit is responsible for the synthesis of L-tryptophan from indole and L-serine.</text>
</comment>